<dbReference type="SUPFAM" id="SSF53474">
    <property type="entry name" value="alpha/beta-Hydrolases"/>
    <property type="match status" value="1"/>
</dbReference>
<evidence type="ECO:0000259" key="2">
    <source>
        <dbReference type="Pfam" id="PF12146"/>
    </source>
</evidence>
<organism evidence="3 4">
    <name type="scientific">Chitinivibrio alkaliphilus ACht1</name>
    <dbReference type="NCBI Taxonomy" id="1313304"/>
    <lineage>
        <taxon>Bacteria</taxon>
        <taxon>Pseudomonadati</taxon>
        <taxon>Fibrobacterota</taxon>
        <taxon>Chitinivibrionia</taxon>
        <taxon>Chitinivibrionales</taxon>
        <taxon>Chitinivibrionaceae</taxon>
        <taxon>Chitinivibrio</taxon>
    </lineage>
</organism>
<keyword evidence="3" id="KW-0378">Hydrolase</keyword>
<evidence type="ECO:0000256" key="1">
    <source>
        <dbReference type="SAM" id="Phobius"/>
    </source>
</evidence>
<dbReference type="Gene3D" id="3.40.50.1820">
    <property type="entry name" value="alpha/beta hydrolase"/>
    <property type="match status" value="1"/>
</dbReference>
<comment type="caution">
    <text evidence="3">The sequence shown here is derived from an EMBL/GenBank/DDBJ whole genome shotgun (WGS) entry which is preliminary data.</text>
</comment>
<dbReference type="RefSeq" id="WP_022637849.1">
    <property type="nucleotide sequence ID" value="NZ_ASJR01000065.1"/>
</dbReference>
<dbReference type="PANTHER" id="PTHR12277">
    <property type="entry name" value="ALPHA/BETA HYDROLASE DOMAIN-CONTAINING PROTEIN"/>
    <property type="match status" value="1"/>
</dbReference>
<feature type="transmembrane region" description="Helical" evidence="1">
    <location>
        <begin position="6"/>
        <end position="26"/>
    </location>
</feature>
<dbReference type="STRING" id="1313304.CALK_2547"/>
<dbReference type="eggNOG" id="COG1073">
    <property type="taxonomic scope" value="Bacteria"/>
</dbReference>
<proteinExistence type="predicted"/>
<dbReference type="AlphaFoldDB" id="U7D2D3"/>
<feature type="domain" description="Serine aminopeptidase S33" evidence="2">
    <location>
        <begin position="79"/>
        <end position="190"/>
    </location>
</feature>
<keyword evidence="1" id="KW-0472">Membrane</keyword>
<name>U7D2D3_9BACT</name>
<evidence type="ECO:0000313" key="4">
    <source>
        <dbReference type="Proteomes" id="UP000017148"/>
    </source>
</evidence>
<keyword evidence="1" id="KW-0812">Transmembrane</keyword>
<keyword evidence="1" id="KW-1133">Transmembrane helix</keyword>
<dbReference type="EMBL" id="ASJR01000065">
    <property type="protein sequence ID" value="ERP30664.1"/>
    <property type="molecule type" value="Genomic_DNA"/>
</dbReference>
<dbReference type="OrthoDB" id="9798884at2"/>
<dbReference type="InterPro" id="IPR029058">
    <property type="entry name" value="AB_hydrolase_fold"/>
</dbReference>
<evidence type="ECO:0000313" key="3">
    <source>
        <dbReference type="EMBL" id="ERP30664.1"/>
    </source>
</evidence>
<dbReference type="InterPro" id="IPR022742">
    <property type="entry name" value="Hydrolase_4"/>
</dbReference>
<dbReference type="Proteomes" id="UP000017148">
    <property type="component" value="Unassembled WGS sequence"/>
</dbReference>
<reference evidence="3 4" key="1">
    <citation type="journal article" date="2013" name="Environ. Microbiol.">
        <title>Genome analysis of Chitinivibrio alkaliphilus gen. nov., sp. nov., a novel extremely haloalkaliphilic anaerobic chitinolytic bacterium from the candidate phylum Termite Group 3.</title>
        <authorList>
            <person name="Sorokin D.Y."/>
            <person name="Gumerov V.M."/>
            <person name="Rakitin A.L."/>
            <person name="Beletsky A.V."/>
            <person name="Damste J.S."/>
            <person name="Muyzer G."/>
            <person name="Mardanov A.V."/>
            <person name="Ravin N.V."/>
        </authorList>
    </citation>
    <scope>NUCLEOTIDE SEQUENCE [LARGE SCALE GENOMIC DNA]</scope>
    <source>
        <strain evidence="3 4">ACht1</strain>
    </source>
</reference>
<dbReference type="PANTHER" id="PTHR12277:SF81">
    <property type="entry name" value="PROTEIN ABHD13"/>
    <property type="match status" value="1"/>
</dbReference>
<protein>
    <submittedName>
        <fullName evidence="3">Alpha/beta hydrolase family protein</fullName>
    </submittedName>
</protein>
<dbReference type="Pfam" id="PF12146">
    <property type="entry name" value="Hydrolase_4"/>
    <property type="match status" value="1"/>
</dbReference>
<dbReference type="GO" id="GO:0016787">
    <property type="term" value="F:hydrolase activity"/>
    <property type="evidence" value="ECO:0007669"/>
    <property type="project" value="UniProtKB-KW"/>
</dbReference>
<accession>U7D2D3</accession>
<sequence length="283" mass="30708">MSRSVFVSVGVRLGVYSLFFACILLVGRDFLVRLVAFHPSSGGLSAGQLQEYGFSRFFFQTSRGDSVEYLYSKSGDGPVVVYFHGNAGTISDRIEDLSRFANSGFSVVGAGYAGYGKSGGRVSRENLEKDAATLIAHVHDSLGYSYECMILVGRSLGSVPVAQLLTQNRYGGAILITPLSSGKAYAKSLLPWPFYLLAGDVLAVADRVAQSTTPLMVIHGTEDEVLPYAMGKEVYEGASQPKYFVEIIGGRHNTLQYDGGALFWDRIDSFLDSYPRCTASSFE</sequence>
<gene>
    <name evidence="3" type="ORF">CALK_2547</name>
</gene>
<keyword evidence="4" id="KW-1185">Reference proteome</keyword>